<accession>A0A1G9K999</accession>
<dbReference type="Pfam" id="PF08386">
    <property type="entry name" value="Abhydrolase_4"/>
    <property type="match status" value="1"/>
</dbReference>
<organism evidence="7 8">
    <name type="scientific">Geoalkalibacter ferrihydriticus</name>
    <dbReference type="NCBI Taxonomy" id="392333"/>
    <lineage>
        <taxon>Bacteria</taxon>
        <taxon>Pseudomonadati</taxon>
        <taxon>Thermodesulfobacteriota</taxon>
        <taxon>Desulfuromonadia</taxon>
        <taxon>Desulfuromonadales</taxon>
        <taxon>Geoalkalibacteraceae</taxon>
        <taxon>Geoalkalibacter</taxon>
    </lineage>
</organism>
<dbReference type="InterPro" id="IPR051601">
    <property type="entry name" value="Serine_prot/Carboxylest_S33"/>
</dbReference>
<comment type="similarity">
    <text evidence="1">Belongs to the peptidase S33 family.</text>
</comment>
<dbReference type="SUPFAM" id="SSF53474">
    <property type="entry name" value="alpha/beta-Hydrolases"/>
    <property type="match status" value="1"/>
</dbReference>
<dbReference type="PANTHER" id="PTHR43248">
    <property type="entry name" value="2-SUCCINYL-6-HYDROXY-2,4-CYCLOHEXADIENE-1-CARBOXYLATE SYNTHASE"/>
    <property type="match status" value="1"/>
</dbReference>
<dbReference type="RefSeq" id="WP_052446127.1">
    <property type="nucleotide sequence ID" value="NZ_FNGU01000001.1"/>
</dbReference>
<dbReference type="AlphaFoldDB" id="A0A1G9K999"/>
<name>A0A1G9K999_9BACT</name>
<dbReference type="Gene3D" id="3.40.50.1820">
    <property type="entry name" value="alpha/beta hydrolase"/>
    <property type="match status" value="1"/>
</dbReference>
<dbReference type="OrthoDB" id="5519806at2"/>
<evidence type="ECO:0000256" key="3">
    <source>
        <dbReference type="ARBA" id="ARBA00022801"/>
    </source>
</evidence>
<reference evidence="7 8" key="1">
    <citation type="submission" date="2016-10" db="EMBL/GenBank/DDBJ databases">
        <authorList>
            <person name="de Groot N.N."/>
        </authorList>
    </citation>
    <scope>NUCLEOTIDE SEQUENCE [LARGE SCALE GENOMIC DNA]</scope>
    <source>
        <strain evidence="7 8">DSM 17813</strain>
    </source>
</reference>
<evidence type="ECO:0000256" key="1">
    <source>
        <dbReference type="ARBA" id="ARBA00010088"/>
    </source>
</evidence>
<feature type="domain" description="Peptidase S33 tripeptidyl aminopeptidase-like C-terminal" evidence="6">
    <location>
        <begin position="378"/>
        <end position="479"/>
    </location>
</feature>
<evidence type="ECO:0000256" key="4">
    <source>
        <dbReference type="SAM" id="SignalP"/>
    </source>
</evidence>
<keyword evidence="3 7" id="KW-0378">Hydrolase</keyword>
<evidence type="ECO:0000259" key="5">
    <source>
        <dbReference type="Pfam" id="PF00561"/>
    </source>
</evidence>
<evidence type="ECO:0000259" key="6">
    <source>
        <dbReference type="Pfam" id="PF08386"/>
    </source>
</evidence>
<dbReference type="Proteomes" id="UP000182146">
    <property type="component" value="Unassembled WGS sequence"/>
</dbReference>
<dbReference type="InterPro" id="IPR013595">
    <property type="entry name" value="Pept_S33_TAP-like_C"/>
</dbReference>
<proteinExistence type="inferred from homology"/>
<dbReference type="GO" id="GO:0016787">
    <property type="term" value="F:hydrolase activity"/>
    <property type="evidence" value="ECO:0007669"/>
    <property type="project" value="UniProtKB-KW"/>
</dbReference>
<keyword evidence="2 4" id="KW-0732">Signal</keyword>
<feature type="domain" description="AB hydrolase-1" evidence="5">
    <location>
        <begin position="80"/>
        <end position="265"/>
    </location>
</feature>
<feature type="signal peptide" evidence="4">
    <location>
        <begin position="1"/>
        <end position="20"/>
    </location>
</feature>
<gene>
    <name evidence="7" type="ORF">SAMN05660860_00695</name>
</gene>
<feature type="chain" id="PRO_5010288838" evidence="4">
    <location>
        <begin position="21"/>
        <end position="482"/>
    </location>
</feature>
<sequence length="482" mass="52198">MKIKGIALVFVLMTSFFLHGCGSGGGGSDITPEIVWSASTEHGGQSATFIVPMNTVSDDGLRISLALKRYPATGEKKGSIVLNPGGPGASAVDYLDYFAVSNLGLRLRENFDLVAFDPRGAGHSTAVRCVDNPLPFVAIDRNPTSEIEYQLMIATVQDYTARCAKNSGDLLEHVSTMDVVRDMELIRQALGEGRLNYIGFSYGTKIGALYADTYPLNVRAMVLDGVLPPSLTLLDFRLEQTSGFEKSLQSFLMACAQNGSCPFGAGDPELALKSLMANLKQQPISVGDRLLTYGKAKFSVMLGLYDQYYWPLLEHALAAAEAGDGSQMLMLADDYFMRASDGSYPHVVDAFYAVTCTDSSPPSAAEVEVQIGPVMSAYPFFGAMLMNDLLYCTYWPAAPGLQPQTVRAVGAPQIMVVGTTGDPATPYAWSQRLVGELDSSFLVTLEAERHVAGGTNICVDDRYEQYLLHPQTWFSDLTCSEM</sequence>
<dbReference type="Pfam" id="PF00561">
    <property type="entry name" value="Abhydrolase_1"/>
    <property type="match status" value="1"/>
</dbReference>
<dbReference type="InterPro" id="IPR000073">
    <property type="entry name" value="AB_hydrolase_1"/>
</dbReference>
<dbReference type="EMBL" id="FNGU01000001">
    <property type="protein sequence ID" value="SDL46307.1"/>
    <property type="molecule type" value="Genomic_DNA"/>
</dbReference>
<dbReference type="PANTHER" id="PTHR43248:SF29">
    <property type="entry name" value="TRIPEPTIDYL AMINOPEPTIDASE"/>
    <property type="match status" value="1"/>
</dbReference>
<evidence type="ECO:0000256" key="2">
    <source>
        <dbReference type="ARBA" id="ARBA00022729"/>
    </source>
</evidence>
<dbReference type="InterPro" id="IPR029058">
    <property type="entry name" value="AB_hydrolase_fold"/>
</dbReference>
<dbReference type="STRING" id="392333.SAMN05660860_00695"/>
<evidence type="ECO:0000313" key="8">
    <source>
        <dbReference type="Proteomes" id="UP000182146"/>
    </source>
</evidence>
<protein>
    <submittedName>
        <fullName evidence="7">Alpha/beta hydrolase fold</fullName>
    </submittedName>
</protein>
<evidence type="ECO:0000313" key="7">
    <source>
        <dbReference type="EMBL" id="SDL46307.1"/>
    </source>
</evidence>